<comment type="caution">
    <text evidence="3">The sequence shown here is derived from an EMBL/GenBank/DDBJ whole genome shotgun (WGS) entry which is preliminary data.</text>
</comment>
<dbReference type="Pfam" id="PF06259">
    <property type="entry name" value="Abhydrolase_8"/>
    <property type="match status" value="1"/>
</dbReference>
<dbReference type="SUPFAM" id="SSF53474">
    <property type="entry name" value="alpha/beta-Hydrolases"/>
    <property type="match status" value="1"/>
</dbReference>
<dbReference type="EMBL" id="JAKMUZ010000008">
    <property type="protein sequence ID" value="MCZ9295971.1"/>
    <property type="molecule type" value="Genomic_DNA"/>
</dbReference>
<evidence type="ECO:0000313" key="4">
    <source>
        <dbReference type="Proteomes" id="UP001146439"/>
    </source>
</evidence>
<dbReference type="RefSeq" id="WP_238801374.1">
    <property type="nucleotide sequence ID" value="NZ_JAKMUZ010000008.1"/>
</dbReference>
<dbReference type="Gene3D" id="3.40.50.1820">
    <property type="entry name" value="alpha/beta hydrolase"/>
    <property type="match status" value="1"/>
</dbReference>
<dbReference type="GO" id="GO:0016787">
    <property type="term" value="F:hydrolase activity"/>
    <property type="evidence" value="ECO:0007669"/>
    <property type="project" value="UniProtKB-KW"/>
</dbReference>
<evidence type="ECO:0000259" key="2">
    <source>
        <dbReference type="Pfam" id="PF06259"/>
    </source>
</evidence>
<dbReference type="InterPro" id="IPR029058">
    <property type="entry name" value="AB_hydrolase_fold"/>
</dbReference>
<evidence type="ECO:0000313" key="3">
    <source>
        <dbReference type="EMBL" id="MCZ9295971.1"/>
    </source>
</evidence>
<gene>
    <name evidence="3" type="ORF">L8V22_05265</name>
</gene>
<reference evidence="3" key="1">
    <citation type="submission" date="2022-02" db="EMBL/GenBank/DDBJ databases">
        <title>Corynebacterium sp. from urogenital microbiome.</title>
        <authorList>
            <person name="Cappelli E.A."/>
            <person name="Ribeiro T.G."/>
            <person name="Peixe L."/>
        </authorList>
    </citation>
    <scope>NUCLEOTIDE SEQUENCE</scope>
    <source>
        <strain evidence="3">C21Ua_68</strain>
    </source>
</reference>
<name>A0A9X3RM61_9CORY</name>
<keyword evidence="3" id="KW-0378">Hydrolase</keyword>
<sequence>MTLSAALRDGANQLRTDRSELHLRTIEDRQDWSNLSLEGPAGDAARTSLAGYTDWLTPPLHQMEQVAATLERHADLQARREELEDRIISFLGQVDERNAAAASAAGLLLQQVRALGDSLDWLCSQEIDALCTPAGVAPPVRLEDFSDLPLETIHEINLAQSNGHVAKLAAKNLDMKVLEAGDGRLVAMVDPGGFRTTPASLTTFVEGVHSSDPATWQRAVDRGRNLAKASGGPAVVWLGYQAPSSLPRAVHADPARTASQELVRFQRSLGARYPQAKRTVVGYSYGSVVTGHAAKEDKIADDVVLVGSPGTGAGHATELHGRIWAATNANDPIAIATGPKGGIHGPDPTTDAFGATPLPGADNLPGDHGTYWEDPQFLRGLGQVARAH</sequence>
<organism evidence="3 4">
    <name type="scientific">Corynebacterium yonathiae</name>
    <dbReference type="NCBI Taxonomy" id="2913504"/>
    <lineage>
        <taxon>Bacteria</taxon>
        <taxon>Bacillati</taxon>
        <taxon>Actinomycetota</taxon>
        <taxon>Actinomycetes</taxon>
        <taxon>Mycobacteriales</taxon>
        <taxon>Corynebacteriaceae</taxon>
        <taxon>Corynebacterium</taxon>
    </lineage>
</organism>
<feature type="coiled-coil region" evidence="1">
    <location>
        <begin position="66"/>
        <end position="93"/>
    </location>
</feature>
<feature type="domain" description="DUF1023" evidence="2">
    <location>
        <begin position="225"/>
        <end position="334"/>
    </location>
</feature>
<dbReference type="AlphaFoldDB" id="A0A9X3RM61"/>
<accession>A0A9X3RM61</accession>
<dbReference type="Proteomes" id="UP001146439">
    <property type="component" value="Unassembled WGS sequence"/>
</dbReference>
<dbReference type="InterPro" id="IPR010427">
    <property type="entry name" value="DUF1023"/>
</dbReference>
<protein>
    <submittedName>
        <fullName evidence="3">Alpha/beta hydrolase family protein</fullName>
    </submittedName>
</protein>
<keyword evidence="1" id="KW-0175">Coiled coil</keyword>
<proteinExistence type="predicted"/>
<evidence type="ECO:0000256" key="1">
    <source>
        <dbReference type="SAM" id="Coils"/>
    </source>
</evidence>